<evidence type="ECO:0008006" key="3">
    <source>
        <dbReference type="Google" id="ProtNLM"/>
    </source>
</evidence>
<organism evidence="1 2">
    <name type="scientific">Streptomyces collinus (strain DSM 40733 / Tue 365)</name>
    <dbReference type="NCBI Taxonomy" id="1214242"/>
    <lineage>
        <taxon>Bacteria</taxon>
        <taxon>Bacillati</taxon>
        <taxon>Actinomycetota</taxon>
        <taxon>Actinomycetes</taxon>
        <taxon>Kitasatosporales</taxon>
        <taxon>Streptomycetaceae</taxon>
        <taxon>Streptomyces</taxon>
    </lineage>
</organism>
<evidence type="ECO:0000313" key="2">
    <source>
        <dbReference type="Proteomes" id="UP000015423"/>
    </source>
</evidence>
<sequence length="202" mass="20405">MNKKLTAALSGGAVLVVALSGCSSSNKDSGPDPKLVAWAKKVCDAVPAQDAKIRAANASIAKIATDSNLPPKTAKETYAQAFQDMADGYKGLAAAISSAGAPPSVEGGAKRQQDAAKNLNGLATSYSDLKKKVDGLDTKDQGKFASGLHDVADQTKAIGQQSNNGTEALKRLEQGDVQAAIAKQPSCKVAASATASSSTTAG</sequence>
<evidence type="ECO:0000313" key="1">
    <source>
        <dbReference type="EMBL" id="AGS70914.1"/>
    </source>
</evidence>
<dbReference type="EMBL" id="CP006259">
    <property type="protein sequence ID" value="AGS70914.1"/>
    <property type="molecule type" value="Genomic_DNA"/>
</dbReference>
<dbReference type="eggNOG" id="ENOG502ZCPR">
    <property type="taxonomic scope" value="Bacteria"/>
</dbReference>
<protein>
    <recommendedName>
        <fullName evidence="3">Small secreted protein</fullName>
    </recommendedName>
</protein>
<reference evidence="1 2" key="2">
    <citation type="journal article" date="2013" name="J. Biotechnol.">
        <title>Complete genome sequence of the kirromycin producer Streptomyces collinus Tu 365 consisting of a linear chromosome and two linear plasmids.</title>
        <authorList>
            <person name="Ruckert C."/>
            <person name="Szczepanowski R."/>
            <person name="Albersmeier A."/>
            <person name="Goesmann A."/>
            <person name="Iftime D."/>
            <person name="Musiol E.M."/>
            <person name="Blin K."/>
            <person name="Wohlleben W."/>
            <person name="Puhler A."/>
            <person name="Kalinowski J."/>
            <person name="Weber T."/>
        </authorList>
    </citation>
    <scope>NUCLEOTIDE SEQUENCE [LARGE SCALE GENOMIC DNA]</scope>
    <source>
        <strain evidence="2">DSM 40733 / Tue 365</strain>
    </source>
</reference>
<dbReference type="PROSITE" id="PS51257">
    <property type="entry name" value="PROKAR_LIPOPROTEIN"/>
    <property type="match status" value="1"/>
</dbReference>
<dbReference type="PATRIC" id="fig|1214242.5.peg.4203"/>
<gene>
    <name evidence="1" type="ORF">B446_20510</name>
</gene>
<dbReference type="AlphaFoldDB" id="S5V6T8"/>
<dbReference type="RefSeq" id="WP_020941370.1">
    <property type="nucleotide sequence ID" value="NC_021985.1"/>
</dbReference>
<reference evidence="2" key="1">
    <citation type="submission" date="2012-10" db="EMBL/GenBank/DDBJ databases">
        <title>The complete genome sequence of Streptomyces collinus Tu 365.</title>
        <authorList>
            <person name="Ruckert C."/>
            <person name="Szczepanowski R."/>
            <person name="Goesmann A."/>
            <person name="Pross E.K."/>
            <person name="Musiol E.M."/>
            <person name="Blin K."/>
            <person name="Wohlleben W."/>
            <person name="Puhler A."/>
            <person name="Weber T."/>
            <person name="Kalinowski J."/>
        </authorList>
    </citation>
    <scope>NUCLEOTIDE SEQUENCE [LARGE SCALE GENOMIC DNA]</scope>
    <source>
        <strain evidence="2">DSM 40733 / Tue 365</strain>
    </source>
</reference>
<dbReference type="Proteomes" id="UP000015423">
    <property type="component" value="Chromosome"/>
</dbReference>
<proteinExistence type="predicted"/>
<dbReference type="HOGENOM" id="CLU_096767_0_0_11"/>
<name>S5V6T8_STRC3</name>
<keyword evidence="2" id="KW-1185">Reference proteome</keyword>
<dbReference type="STRING" id="1214242.B446_20510"/>
<dbReference type="KEGG" id="sci:B446_20510"/>
<accession>S5V6T8</accession>